<feature type="compositionally biased region" description="Polar residues" evidence="1">
    <location>
        <begin position="1039"/>
        <end position="1053"/>
    </location>
</feature>
<evidence type="ECO:0000256" key="1">
    <source>
        <dbReference type="SAM" id="MobiDB-lite"/>
    </source>
</evidence>
<dbReference type="OrthoDB" id="4312432at2"/>
<name>A0A5B9DMW4_9HYPH</name>
<dbReference type="EMBL" id="CP041690">
    <property type="protein sequence ID" value="QEE20174.1"/>
    <property type="molecule type" value="Genomic_DNA"/>
</dbReference>
<organism evidence="2 3">
    <name type="scientific">Paradevosia tibetensis</name>
    <dbReference type="NCBI Taxonomy" id="1447062"/>
    <lineage>
        <taxon>Bacteria</taxon>
        <taxon>Pseudomonadati</taxon>
        <taxon>Pseudomonadota</taxon>
        <taxon>Alphaproteobacteria</taxon>
        <taxon>Hyphomicrobiales</taxon>
        <taxon>Devosiaceae</taxon>
        <taxon>Paradevosia</taxon>
    </lineage>
</organism>
<dbReference type="KEGG" id="yti:FNA67_08290"/>
<feature type="region of interest" description="Disordered" evidence="1">
    <location>
        <begin position="376"/>
        <end position="397"/>
    </location>
</feature>
<reference evidence="2 3" key="1">
    <citation type="journal article" date="2015" name="Int. J. Syst. Evol. Microbiol.">
        <title>Youhaiella tibetensis gen. nov., sp. nov., isolated from subsurface sediment.</title>
        <authorList>
            <person name="Wang Y.X."/>
            <person name="Huang F.Q."/>
            <person name="Nogi Y."/>
            <person name="Pang S.J."/>
            <person name="Wang P.K."/>
            <person name="Lv J."/>
        </authorList>
    </citation>
    <scope>NUCLEOTIDE SEQUENCE [LARGE SCALE GENOMIC DNA]</scope>
    <source>
        <strain evidence="3">fig4</strain>
    </source>
</reference>
<evidence type="ECO:0000313" key="2">
    <source>
        <dbReference type="EMBL" id="QEE20174.1"/>
    </source>
</evidence>
<sequence>MSSKSGLADYLRTEFRSVPLRQILHQPVTVLLGINEAVATQLKKLDVETVFDLATSSVFEDAFKLVRAAQALDDPLFQHGSPTADMVRAATVAGIPIAELQFLPIAALKAVPAASADGIAEALDAASIRDMALYPGYLHAKDILDAVYFPENSAGFDPEMPQDLLPETGEFPTERVQYTTLLMDEIRMTEADPFVDIASNDFKPIDLAKLSEADEGFQRIAKGALLTFNQSWYAHGVTLGQLLHSTALAPGESTRVAVIDWSRKSRAGQTEVIDETDDLTNDMSQNRSISEVTKAVAQDAQGGFSSTDTTSHSSQSGTSLAGEYSGGLLGSLLGGPSVSGGYSSSEADSKSHAESYSSSWGRRDIAASMMQNINDRTHQHAHSSRSRRASVVKEVSQSEHENISTRVICNYNHMHALTVQYYEVVQIYQVEVQLAKAEQVLFVPVALIDFNNEEQIRRFQTVLAAAALTREIGSALRNLDVIEVTPDTKTRFAGLGVTLDDYWKNVVFVKAAAQPSVLSAAALAAKVEEPVAATAAKEDAPITLAGIRAAVREAMVATQPVIQQQAAPLQLSVALNAVEQVNDHLWNRDQVATLAGLLNFMVLRPNSNAIFLPADVWIENAVVVAGATALSVVLHNNAGNAIASFGPTNPVAASQVSRVGVRGTNSGGPVTATVTLTLNRNGVRFPLELPAVTVDKGFSGETRVVKLSAGGVNANLKTHLSANRAYYSQAVFRSLDAAQIALLLSGYRIEIAGKMVPVAQLLDPKPIRYVGNYLAFRMGVDPAIDATWPKWLNERGIKVGSASVDVVPLASGGTFAEAVLGRANSAEKLDITRFWNWQDSPIPLQPTEIAAIQSGSRATPEDVTPGQLSSPIINQMAPAALPDPTGIAAILTAIQNGNMFRDMSGLQGTIGLAQAALQATAAGASTAGQQAGTNMQNHLQAQTERMRIAADLAKSVISAAAGVPSTGGSGGGSSNHSQDGAKVNYFDKTAGKGGGAAGSATGSAGGAIPDGGSTSGGASGAGAGGGGTSGASGGGDAGYSQNPGILSATWGDTQPPSNFVSKLIDKITGTGEEPESGAVALGNATKAWPYLDRTRVVTRLNALRGDPDLFDQGKMGLCTAAAFYHHILQRNPLKFAQFANALHGAGVGYLGELKVRAGYDLRNADYAALAAKHPPFPPEADWMLMSALRDSENWIFDFEGDPDDDDISTSAKELSEWYGDTKLYSSVSFSTDQSIAKIKAIKKEPDNHVALWIRTNMISPGRMTGHMITVESPITIDATNKITFDYWTWGRQKPYQTISMQLNAFQQDFFGVITAKF</sequence>
<accession>A0A5B9DMW4</accession>
<dbReference type="Proteomes" id="UP000321062">
    <property type="component" value="Chromosome"/>
</dbReference>
<evidence type="ECO:0000313" key="3">
    <source>
        <dbReference type="Proteomes" id="UP000321062"/>
    </source>
</evidence>
<feature type="compositionally biased region" description="Basic residues" evidence="1">
    <location>
        <begin position="379"/>
        <end position="390"/>
    </location>
</feature>
<keyword evidence="3" id="KW-1185">Reference proteome</keyword>
<dbReference type="RefSeq" id="WP_147655713.1">
    <property type="nucleotide sequence ID" value="NZ_BMFM01000001.1"/>
</dbReference>
<feature type="region of interest" description="Disordered" evidence="1">
    <location>
        <begin position="339"/>
        <end position="358"/>
    </location>
</feature>
<feature type="region of interest" description="Disordered" evidence="1">
    <location>
        <begin position="994"/>
        <end position="1053"/>
    </location>
</feature>
<feature type="region of interest" description="Disordered" evidence="1">
    <location>
        <begin position="290"/>
        <end position="320"/>
    </location>
</feature>
<gene>
    <name evidence="2" type="ORF">FNA67_08290</name>
</gene>
<protein>
    <submittedName>
        <fullName evidence="2">Uncharacterized protein</fullName>
    </submittedName>
</protein>
<feature type="compositionally biased region" description="Gly residues" evidence="1">
    <location>
        <begin position="994"/>
        <end position="1037"/>
    </location>
</feature>
<feature type="compositionally biased region" description="Low complexity" evidence="1">
    <location>
        <begin position="302"/>
        <end position="320"/>
    </location>
</feature>
<proteinExistence type="predicted"/>